<sequence>MKATSLLEKQHRKVESLFKQLESGRSDPALVLAELANELAAHMAIEQETFYPAVQQIKEDVILESFEEHAIAELALKRLLSTSPEDLSFKARVTTLKELIQHHVEEEEGELFPAVEKVVDEKRLTELGKSMKAEFEQRLAEGYETLLPAGYKKTSADQASHTIHEGHANGVARA</sequence>
<keyword evidence="3" id="KW-1185">Reference proteome</keyword>
<dbReference type="InterPro" id="IPR012312">
    <property type="entry name" value="Hemerythrin-like"/>
</dbReference>
<dbReference type="PANTHER" id="PTHR35585">
    <property type="entry name" value="HHE DOMAIN PROTEIN (AFU_ORTHOLOGUE AFUA_4G00730)"/>
    <property type="match status" value="1"/>
</dbReference>
<name>A0ABT5CDG9_9BACT</name>
<evidence type="ECO:0000313" key="3">
    <source>
        <dbReference type="Proteomes" id="UP001217485"/>
    </source>
</evidence>
<accession>A0ABT5CDG9</accession>
<dbReference type="Proteomes" id="UP001217485">
    <property type="component" value="Unassembled WGS sequence"/>
</dbReference>
<proteinExistence type="predicted"/>
<dbReference type="PANTHER" id="PTHR35585:SF1">
    <property type="entry name" value="HHE DOMAIN PROTEIN (AFU_ORTHOLOGUE AFUA_4G00730)"/>
    <property type="match status" value="1"/>
</dbReference>
<protein>
    <submittedName>
        <fullName evidence="2">Hemerythrin domain-containing protein</fullName>
    </submittedName>
</protein>
<dbReference type="EMBL" id="JAQNDK010000005">
    <property type="protein sequence ID" value="MDC0684495.1"/>
    <property type="molecule type" value="Genomic_DNA"/>
</dbReference>
<feature type="domain" description="Hemerythrin-like" evidence="1">
    <location>
        <begin position="4"/>
        <end position="115"/>
    </location>
</feature>
<dbReference type="Pfam" id="PF01814">
    <property type="entry name" value="Hemerythrin"/>
    <property type="match status" value="1"/>
</dbReference>
<organism evidence="2 3">
    <name type="scientific">Sorangium atrum</name>
    <dbReference type="NCBI Taxonomy" id="2995308"/>
    <lineage>
        <taxon>Bacteria</taxon>
        <taxon>Pseudomonadati</taxon>
        <taxon>Myxococcota</taxon>
        <taxon>Polyangia</taxon>
        <taxon>Polyangiales</taxon>
        <taxon>Polyangiaceae</taxon>
        <taxon>Sorangium</taxon>
    </lineage>
</organism>
<reference evidence="2 3" key="1">
    <citation type="submission" date="2023-01" db="EMBL/GenBank/DDBJ databases">
        <title>Minimal conservation of predation-associated metabolite biosynthetic gene clusters underscores biosynthetic potential of Myxococcota including descriptions for ten novel species: Archangium lansinium sp. nov., Myxococcus landrumus sp. nov., Nannocystis bai.</title>
        <authorList>
            <person name="Ahearne A."/>
            <person name="Stevens C."/>
            <person name="Dowd S."/>
        </authorList>
    </citation>
    <scope>NUCLEOTIDE SEQUENCE [LARGE SCALE GENOMIC DNA]</scope>
    <source>
        <strain evidence="2 3">WIWO2</strain>
    </source>
</reference>
<dbReference type="RefSeq" id="WP_272102622.1">
    <property type="nucleotide sequence ID" value="NZ_JAQNDK010000005.1"/>
</dbReference>
<dbReference type="Gene3D" id="1.20.120.520">
    <property type="entry name" value="nmb1532 protein domain like"/>
    <property type="match status" value="1"/>
</dbReference>
<comment type="caution">
    <text evidence="2">The sequence shown here is derived from an EMBL/GenBank/DDBJ whole genome shotgun (WGS) entry which is preliminary data.</text>
</comment>
<gene>
    <name evidence="2" type="ORF">POL72_42640</name>
</gene>
<evidence type="ECO:0000259" key="1">
    <source>
        <dbReference type="Pfam" id="PF01814"/>
    </source>
</evidence>
<evidence type="ECO:0000313" key="2">
    <source>
        <dbReference type="EMBL" id="MDC0684495.1"/>
    </source>
</evidence>